<dbReference type="InterPro" id="IPR000634">
    <property type="entry name" value="Ser/Thr_deHydtase_PyrdxlP-BS"/>
</dbReference>
<dbReference type="GO" id="GO:0006565">
    <property type="term" value="P:L-serine catabolic process"/>
    <property type="evidence" value="ECO:0007669"/>
    <property type="project" value="TreeGrafter"/>
</dbReference>
<keyword evidence="5" id="KW-0663">Pyridoxal phosphate</keyword>
<feature type="domain" description="Tryptophan synthase beta chain-like PALP" evidence="9">
    <location>
        <begin position="18"/>
        <end position="300"/>
    </location>
</feature>
<evidence type="ECO:0000256" key="6">
    <source>
        <dbReference type="ARBA" id="ARBA00023239"/>
    </source>
</evidence>
<comment type="cofactor">
    <cofactor evidence="2">
        <name>pyridoxal 5'-phosphate</name>
        <dbReference type="ChEBI" id="CHEBI:597326"/>
    </cofactor>
</comment>
<dbReference type="GO" id="GO:0006567">
    <property type="term" value="P:L-threonine catabolic process"/>
    <property type="evidence" value="ECO:0007669"/>
    <property type="project" value="TreeGrafter"/>
</dbReference>
<dbReference type="Gene3D" id="3.40.50.1100">
    <property type="match status" value="2"/>
</dbReference>
<evidence type="ECO:0000256" key="7">
    <source>
        <dbReference type="ARBA" id="ARBA00025527"/>
    </source>
</evidence>
<comment type="catalytic activity">
    <reaction evidence="1">
        <text>L-threonine = 2-oxobutanoate + NH4(+)</text>
        <dbReference type="Rhea" id="RHEA:22108"/>
        <dbReference type="ChEBI" id="CHEBI:16763"/>
        <dbReference type="ChEBI" id="CHEBI:28938"/>
        <dbReference type="ChEBI" id="CHEBI:57926"/>
        <dbReference type="EC" id="4.3.1.19"/>
    </reaction>
</comment>
<evidence type="ECO:0000313" key="10">
    <source>
        <dbReference type="EMBL" id="MBB4931998.1"/>
    </source>
</evidence>
<evidence type="ECO:0000256" key="8">
    <source>
        <dbReference type="ARBA" id="ARBA00031427"/>
    </source>
</evidence>
<comment type="similarity">
    <text evidence="3">Belongs to the serine/threonine dehydratase family.</text>
</comment>
<keyword evidence="11" id="KW-1185">Reference proteome</keyword>
<evidence type="ECO:0000256" key="2">
    <source>
        <dbReference type="ARBA" id="ARBA00001933"/>
    </source>
</evidence>
<comment type="caution">
    <text evidence="10">The sequence shown here is derived from an EMBL/GenBank/DDBJ whole genome shotgun (WGS) entry which is preliminary data.</text>
</comment>
<dbReference type="PROSITE" id="PS00165">
    <property type="entry name" value="DEHYDRATASE_SER_THR"/>
    <property type="match status" value="1"/>
</dbReference>
<dbReference type="Pfam" id="PF00291">
    <property type="entry name" value="PALP"/>
    <property type="match status" value="1"/>
</dbReference>
<accession>A0A7W7RHC5</accession>
<dbReference type="EMBL" id="JACHJT010000001">
    <property type="protein sequence ID" value="MBB4931998.1"/>
    <property type="molecule type" value="Genomic_DNA"/>
</dbReference>
<dbReference type="AlphaFoldDB" id="A0A7W7RHC5"/>
<keyword evidence="6 10" id="KW-0456">Lyase</keyword>
<dbReference type="CDD" id="cd01562">
    <property type="entry name" value="Thr-dehyd"/>
    <property type="match status" value="1"/>
</dbReference>
<dbReference type="RefSeq" id="WP_184579049.1">
    <property type="nucleotide sequence ID" value="NZ_JACHJT010000001.1"/>
</dbReference>
<reference evidence="10 11" key="1">
    <citation type="submission" date="2020-08" db="EMBL/GenBank/DDBJ databases">
        <title>Sequencing the genomes of 1000 actinobacteria strains.</title>
        <authorList>
            <person name="Klenk H.-P."/>
        </authorList>
    </citation>
    <scope>NUCLEOTIDE SEQUENCE [LARGE SCALE GENOMIC DNA]</scope>
    <source>
        <strain evidence="10 11">DSM 102030</strain>
    </source>
</reference>
<gene>
    <name evidence="10" type="ORF">F4561_002818</name>
</gene>
<dbReference type="EC" id="4.3.1.19" evidence="4"/>
<protein>
    <recommendedName>
        <fullName evidence="4">threonine ammonia-lyase</fullName>
        <ecNumber evidence="4">4.3.1.19</ecNumber>
    </recommendedName>
    <alternativeName>
        <fullName evidence="8">Threonine deaminase</fullName>
    </alternativeName>
</protein>
<dbReference type="FunFam" id="3.40.50.1100:FF:000005">
    <property type="entry name" value="Threonine dehydratase catabolic"/>
    <property type="match status" value="1"/>
</dbReference>
<dbReference type="InterPro" id="IPR001926">
    <property type="entry name" value="TrpB-like_PALP"/>
</dbReference>
<proteinExistence type="inferred from homology"/>
<dbReference type="GO" id="GO:0030170">
    <property type="term" value="F:pyridoxal phosphate binding"/>
    <property type="evidence" value="ECO:0007669"/>
    <property type="project" value="InterPro"/>
</dbReference>
<organism evidence="10 11">
    <name type="scientific">Lipingzhangella halophila</name>
    <dbReference type="NCBI Taxonomy" id="1783352"/>
    <lineage>
        <taxon>Bacteria</taxon>
        <taxon>Bacillati</taxon>
        <taxon>Actinomycetota</taxon>
        <taxon>Actinomycetes</taxon>
        <taxon>Streptosporangiales</taxon>
        <taxon>Nocardiopsidaceae</taxon>
        <taxon>Lipingzhangella</taxon>
    </lineage>
</organism>
<dbReference type="SUPFAM" id="SSF53686">
    <property type="entry name" value="Tryptophan synthase beta subunit-like PLP-dependent enzymes"/>
    <property type="match status" value="1"/>
</dbReference>
<comment type="function">
    <text evidence="7">Catalyzes the anaerobic formation of alpha-ketobutyrate and ammonia from threonine in a two-step reaction. The first step involved a dehydration of threonine and a production of enamine intermediates (aminocrotonate), which tautomerizes to its imine form (iminobutyrate). Both intermediates are unstable and short-lived. The second step is the nonenzymatic hydrolysis of the enamine/imine intermediates to form 2-ketobutyrate and free ammonia. In the low water environment of the cell, the second step is accelerated by RidA.</text>
</comment>
<evidence type="ECO:0000259" key="9">
    <source>
        <dbReference type="Pfam" id="PF00291"/>
    </source>
</evidence>
<evidence type="ECO:0000256" key="1">
    <source>
        <dbReference type="ARBA" id="ARBA00001274"/>
    </source>
</evidence>
<evidence type="ECO:0000256" key="3">
    <source>
        <dbReference type="ARBA" id="ARBA00010869"/>
    </source>
</evidence>
<dbReference type="PANTHER" id="PTHR48078">
    <property type="entry name" value="THREONINE DEHYDRATASE, MITOCHONDRIAL-RELATED"/>
    <property type="match status" value="1"/>
</dbReference>
<dbReference type="GO" id="GO:0009097">
    <property type="term" value="P:isoleucine biosynthetic process"/>
    <property type="evidence" value="ECO:0007669"/>
    <property type="project" value="TreeGrafter"/>
</dbReference>
<evidence type="ECO:0000256" key="4">
    <source>
        <dbReference type="ARBA" id="ARBA00012096"/>
    </source>
</evidence>
<dbReference type="InterPro" id="IPR036052">
    <property type="entry name" value="TrpB-like_PALP_sf"/>
</dbReference>
<sequence length="316" mass="32586">MELISLADVRAAAERVRDRVLRTPLLPGPRSDTPLWLKPENLQPVGAFKIRGAVNALACLEPAARQAGVVTHSSGNHGQALAYAARGEGIHCVVVVPEGASRVKAAAMRRFGAEIVPAAPADRQATALKLVEERGLTLVPPFDHPDIIAGQGTVGAEVCADLAEPATVLVPVGGGGLASGVATAVRALSPRTRIVGVEPELAADAAESLDADRLVSWPPERAQRTIADGTRVGLSELTFAHLRERLDGIVTVTEDEIRSAMGAIARESRIVAEPSGALAAAAFRTGRVPADGPTVAVVSGGNVDPALLSEVVADGQ</sequence>
<dbReference type="InterPro" id="IPR050147">
    <property type="entry name" value="Ser/Thr_Dehydratase"/>
</dbReference>
<name>A0A7W7RHC5_9ACTN</name>
<evidence type="ECO:0000256" key="5">
    <source>
        <dbReference type="ARBA" id="ARBA00022898"/>
    </source>
</evidence>
<dbReference type="GO" id="GO:0004794">
    <property type="term" value="F:threonine deaminase activity"/>
    <property type="evidence" value="ECO:0007669"/>
    <property type="project" value="UniProtKB-EC"/>
</dbReference>
<dbReference type="Proteomes" id="UP000523007">
    <property type="component" value="Unassembled WGS sequence"/>
</dbReference>
<dbReference type="GO" id="GO:0003941">
    <property type="term" value="F:L-serine ammonia-lyase activity"/>
    <property type="evidence" value="ECO:0007669"/>
    <property type="project" value="TreeGrafter"/>
</dbReference>
<dbReference type="PANTHER" id="PTHR48078:SF6">
    <property type="entry name" value="L-THREONINE DEHYDRATASE CATABOLIC TDCB"/>
    <property type="match status" value="1"/>
</dbReference>
<evidence type="ECO:0000313" key="11">
    <source>
        <dbReference type="Proteomes" id="UP000523007"/>
    </source>
</evidence>